<dbReference type="PATRIC" id="fig|1321816.3.peg.448"/>
<proteinExistence type="predicted"/>
<name>U1SH57_9BIFI</name>
<comment type="caution">
    <text evidence="1">The sequence shown here is derived from an EMBL/GenBank/DDBJ whole genome shotgun (WGS) entry which is preliminary data.</text>
</comment>
<evidence type="ECO:0000313" key="1">
    <source>
        <dbReference type="EMBL" id="ERH31278.1"/>
    </source>
</evidence>
<sequence>MFARGLGREKWVAMAIPWFTCSKLKPDAVSRAMCAPVMSHSHEHNYPSSKLAICHNNQA</sequence>
<evidence type="ECO:0000313" key="2">
    <source>
        <dbReference type="Proteomes" id="UP000016519"/>
    </source>
</evidence>
<dbReference type="EMBL" id="AWSI01000015">
    <property type="protein sequence ID" value="ERH31278.1"/>
    <property type="molecule type" value="Genomic_DNA"/>
</dbReference>
<protein>
    <submittedName>
        <fullName evidence="1">Uncharacterized protein</fullName>
    </submittedName>
</protein>
<organism evidence="1 2">
    <name type="scientific">Alloscardovia omnicolens F0580</name>
    <dbReference type="NCBI Taxonomy" id="1321816"/>
    <lineage>
        <taxon>Bacteria</taxon>
        <taxon>Bacillati</taxon>
        <taxon>Actinomycetota</taxon>
        <taxon>Actinomycetes</taxon>
        <taxon>Bifidobacteriales</taxon>
        <taxon>Bifidobacteriaceae</taxon>
        <taxon>Alloscardovia</taxon>
    </lineage>
</organism>
<keyword evidence="2" id="KW-1185">Reference proteome</keyword>
<gene>
    <name evidence="1" type="ORF">HMPREF9244_00522</name>
</gene>
<accession>U1SH57</accession>
<dbReference type="Proteomes" id="UP000016519">
    <property type="component" value="Unassembled WGS sequence"/>
</dbReference>
<dbReference type="AlphaFoldDB" id="U1SH57"/>
<dbReference type="HOGENOM" id="CLU_2949991_0_0_11"/>
<reference evidence="1 2" key="1">
    <citation type="submission" date="2013-08" db="EMBL/GenBank/DDBJ databases">
        <authorList>
            <person name="Weinstock G."/>
            <person name="Sodergren E."/>
            <person name="Wylie T."/>
            <person name="Fulton L."/>
            <person name="Fulton R."/>
            <person name="Fronick C."/>
            <person name="O'Laughlin M."/>
            <person name="Godfrey J."/>
            <person name="Miner T."/>
            <person name="Herter B."/>
            <person name="Appelbaum E."/>
            <person name="Cordes M."/>
            <person name="Lek S."/>
            <person name="Wollam A."/>
            <person name="Pepin K.H."/>
            <person name="Palsikar V.B."/>
            <person name="Mitreva M."/>
            <person name="Wilson R.K."/>
        </authorList>
    </citation>
    <scope>NUCLEOTIDE SEQUENCE [LARGE SCALE GENOMIC DNA]</scope>
    <source>
        <strain evidence="1 2">F0580</strain>
    </source>
</reference>